<comment type="caution">
    <text evidence="1">The sequence shown here is derived from an EMBL/GenBank/DDBJ whole genome shotgun (WGS) entry which is preliminary data.</text>
</comment>
<dbReference type="AlphaFoldDB" id="A0A9N9CWQ4"/>
<keyword evidence="2" id="KW-1185">Reference proteome</keyword>
<sequence length="611" mass="68728">MSIPRGFEVLKPYFLQALEKKYVPSLAEFIRLNVDFVAGSPPATTDVTGLTGIWTKRFATAASLLGIENGSVVPCPSNGGGSFGSVFALTTIVKDKPDWSPVVERRLMVGFKSSFDLFALVIKIGILQNEIASNRRKKTLIMYTNETNYVGDRLLEDQLKETGKNEITSNVESIDEGILSPCEVVLKVHKQIWTKRSEPEIDDGTDTSKVCELASEQSSMKVFTKGREMSNVFLNKNDLPCKREDGEDTEINEDDVDLTELHQPHITRSSSGKAMTLDEWAAVRLLVEKYNTKIPKTQCLYNPLFYSIIDHSGQHGPTTKLLEQYLPSMQRSLPDVNFTIPKLSDELNEFFDKLLEEKDLQDVHASTPEQQTVKTLFDRIYDSINGPDRDDLSEYEHIMRNLAPFVDALIRKAPNYRACYFENTTAAHCNKGGDPTDQTWIGLKVDVLVKFLGLYWRPDIGCIEVSGGLPRCNLAKEWIDTLKLGREMCDIWLLAQDQLKGIDASSLVVWGSTVVAHTIRIYALAAVGGFFHLILAYETPIPSSIWDMCYIKIAYCTMLGFVQKLDTTKLKLIELTKERAKLLYSYSGVKRKDSPVSLATPLQKRSKTETK</sequence>
<accession>A0A9N9CWQ4</accession>
<evidence type="ECO:0000313" key="1">
    <source>
        <dbReference type="EMBL" id="CAG8613852.1"/>
    </source>
</evidence>
<gene>
    <name evidence="1" type="ORF">PBRASI_LOCUS8321</name>
</gene>
<protein>
    <submittedName>
        <fullName evidence="1">8196_t:CDS:1</fullName>
    </submittedName>
</protein>
<organism evidence="1 2">
    <name type="scientific">Paraglomus brasilianum</name>
    <dbReference type="NCBI Taxonomy" id="144538"/>
    <lineage>
        <taxon>Eukaryota</taxon>
        <taxon>Fungi</taxon>
        <taxon>Fungi incertae sedis</taxon>
        <taxon>Mucoromycota</taxon>
        <taxon>Glomeromycotina</taxon>
        <taxon>Glomeromycetes</taxon>
        <taxon>Paraglomerales</taxon>
        <taxon>Paraglomeraceae</taxon>
        <taxon>Paraglomus</taxon>
    </lineage>
</organism>
<dbReference type="EMBL" id="CAJVPI010001460">
    <property type="protein sequence ID" value="CAG8613852.1"/>
    <property type="molecule type" value="Genomic_DNA"/>
</dbReference>
<evidence type="ECO:0000313" key="2">
    <source>
        <dbReference type="Proteomes" id="UP000789739"/>
    </source>
</evidence>
<name>A0A9N9CWQ4_9GLOM</name>
<dbReference type="OrthoDB" id="2350333at2759"/>
<reference evidence="1" key="1">
    <citation type="submission" date="2021-06" db="EMBL/GenBank/DDBJ databases">
        <authorList>
            <person name="Kallberg Y."/>
            <person name="Tangrot J."/>
            <person name="Rosling A."/>
        </authorList>
    </citation>
    <scope>NUCLEOTIDE SEQUENCE</scope>
    <source>
        <strain evidence="1">BR232B</strain>
    </source>
</reference>
<dbReference type="Proteomes" id="UP000789739">
    <property type="component" value="Unassembled WGS sequence"/>
</dbReference>
<proteinExistence type="predicted"/>